<evidence type="ECO:0000313" key="3">
    <source>
        <dbReference type="Proteomes" id="UP001500582"/>
    </source>
</evidence>
<comment type="caution">
    <text evidence="2">The sequence shown here is derived from an EMBL/GenBank/DDBJ whole genome shotgun (WGS) entry which is preliminary data.</text>
</comment>
<dbReference type="Gene3D" id="2.130.10.10">
    <property type="entry name" value="YVTN repeat-like/Quinoprotein amine dehydrogenase"/>
    <property type="match status" value="1"/>
</dbReference>
<keyword evidence="3" id="KW-1185">Reference proteome</keyword>
<evidence type="ECO:0008006" key="4">
    <source>
        <dbReference type="Google" id="ProtNLM"/>
    </source>
</evidence>
<organism evidence="2 3">
    <name type="scientific">Mucilaginibacter gynuensis</name>
    <dbReference type="NCBI Taxonomy" id="1302236"/>
    <lineage>
        <taxon>Bacteria</taxon>
        <taxon>Pseudomonadati</taxon>
        <taxon>Bacteroidota</taxon>
        <taxon>Sphingobacteriia</taxon>
        <taxon>Sphingobacteriales</taxon>
        <taxon>Sphingobacteriaceae</taxon>
        <taxon>Mucilaginibacter</taxon>
    </lineage>
</organism>
<protein>
    <recommendedName>
        <fullName evidence="4">Arylsulfotransferase ASST</fullName>
    </recommendedName>
</protein>
<gene>
    <name evidence="2" type="ORF">GCM10023149_23030</name>
</gene>
<evidence type="ECO:0000313" key="2">
    <source>
        <dbReference type="EMBL" id="GAA4322589.1"/>
    </source>
</evidence>
<proteinExistence type="predicted"/>
<dbReference type="EMBL" id="BAABFT010000005">
    <property type="protein sequence ID" value="GAA4322589.1"/>
    <property type="molecule type" value="Genomic_DNA"/>
</dbReference>
<dbReference type="Proteomes" id="UP001500582">
    <property type="component" value="Unassembled WGS sequence"/>
</dbReference>
<dbReference type="InterPro" id="IPR015943">
    <property type="entry name" value="WD40/YVTN_repeat-like_dom_sf"/>
</dbReference>
<reference evidence="3" key="1">
    <citation type="journal article" date="2019" name="Int. J. Syst. Evol. Microbiol.">
        <title>The Global Catalogue of Microorganisms (GCM) 10K type strain sequencing project: providing services to taxonomists for standard genome sequencing and annotation.</title>
        <authorList>
            <consortium name="The Broad Institute Genomics Platform"/>
            <consortium name="The Broad Institute Genome Sequencing Center for Infectious Disease"/>
            <person name="Wu L."/>
            <person name="Ma J."/>
        </authorList>
    </citation>
    <scope>NUCLEOTIDE SEQUENCE [LARGE SCALE GENOMIC DNA]</scope>
    <source>
        <strain evidence="3">JCM 17705</strain>
    </source>
</reference>
<dbReference type="InterPro" id="IPR011047">
    <property type="entry name" value="Quinoprotein_ADH-like_sf"/>
</dbReference>
<accession>A0ABP8GDX6</accession>
<dbReference type="SUPFAM" id="SSF50998">
    <property type="entry name" value="Quinoprotein alcohol dehydrogenase-like"/>
    <property type="match status" value="1"/>
</dbReference>
<name>A0ABP8GDX6_9SPHI</name>
<sequence>MFAMLLCAFCSAQITFAQTNEPFAPAVLPGNGLKHFDFFYAGEAQARNMYIVRDGKIAWEYIDTTGRGEISDAILMANGNVLFAHQYGITLINKAKKVLWHYDAPNGFETHTAQLIGAEHVIFVQNGNPAKVIVINIKTDKVVKEFALPFKSGTHGQIRHARLTPAGTLLVAHMDLGKVNEYDSNGKILLSIDVPSVWSAAPLKNGNILVASNQNFVKEITRKDEVVWDIQLKEIPGYKITDPQLAVRLPNGNTLINNWFNQWDKKLDVNNVPVQAIEVTPDKKIVWALRSWAAPVNLGPATTIQILNNTDNGTEKAYFGDIR</sequence>
<evidence type="ECO:0000256" key="1">
    <source>
        <dbReference type="SAM" id="SignalP"/>
    </source>
</evidence>
<feature type="signal peptide" evidence="1">
    <location>
        <begin position="1"/>
        <end position="17"/>
    </location>
</feature>
<keyword evidence="1" id="KW-0732">Signal</keyword>
<feature type="chain" id="PRO_5047162163" description="Arylsulfotransferase ASST" evidence="1">
    <location>
        <begin position="18"/>
        <end position="323"/>
    </location>
</feature>